<evidence type="ECO:0000256" key="1">
    <source>
        <dbReference type="ARBA" id="ARBA00022801"/>
    </source>
</evidence>
<dbReference type="InterPro" id="IPR029058">
    <property type="entry name" value="AB_hydrolase_fold"/>
</dbReference>
<dbReference type="InterPro" id="IPR006311">
    <property type="entry name" value="TAT_signal"/>
</dbReference>
<dbReference type="RefSeq" id="WP_344093854.1">
    <property type="nucleotide sequence ID" value="NZ_BAAAHB010000060.1"/>
</dbReference>
<name>A0ABN1AKK4_9ACTN</name>
<dbReference type="EMBL" id="BAAAHB010000060">
    <property type="protein sequence ID" value="GAA0478877.1"/>
    <property type="molecule type" value="Genomic_DNA"/>
</dbReference>
<reference evidence="4 5" key="1">
    <citation type="journal article" date="2019" name="Int. J. Syst. Evol. Microbiol.">
        <title>The Global Catalogue of Microorganisms (GCM) 10K type strain sequencing project: providing services to taxonomists for standard genome sequencing and annotation.</title>
        <authorList>
            <consortium name="The Broad Institute Genomics Platform"/>
            <consortium name="The Broad Institute Genome Sequencing Center for Infectious Disease"/>
            <person name="Wu L."/>
            <person name="Ma J."/>
        </authorList>
    </citation>
    <scope>NUCLEOTIDE SEQUENCE [LARGE SCALE GENOMIC DNA]</scope>
    <source>
        <strain evidence="4 5">JCM 10649</strain>
    </source>
</reference>
<keyword evidence="5" id="KW-1185">Reference proteome</keyword>
<keyword evidence="3" id="KW-0443">Lipid metabolism</keyword>
<accession>A0ABN1AKK4</accession>
<sequence>MSATRDDRARDDRAGVDRAGVDRRTVAKSAAALAGLLLLDGTRTAQARTAGGVTVRLPAPTGPHRLGVTTLHLVDRHRRDPWDSAIPVREVMVTVFYPAGAVAGFPVAPQMTADAAASFLETGHRVRRELPETGVNWAATVTHAHAGAPARPVPRPVLLYSPGGGDPRTLGTGTAEELASHGYVVVTIDHPGDAGEVDFPGATAYREKVRQTVFRGDPRPHADFFRTAIETRVADTRFVLDRLESLAAGRNPDAAGRALPKHLGRALDLRRVGAYGHSAGGTTVAAALYEDRRIDAAVTMEGYLDHTPAVPGRAGELFPIAEHGADRPLLLLGSGDFSDRQALERSWAPVLARSRGRAHRRVLDGAAHWVFSDYAATAPQLQTAGLMSAEARTALVGKLAPRTSIPAVRGAVRAFFDRHLRVC</sequence>
<gene>
    <name evidence="4" type="ORF">GCM10009544_45990</name>
</gene>
<protein>
    <submittedName>
        <fullName evidence="4">Lipase</fullName>
    </submittedName>
</protein>
<evidence type="ECO:0000313" key="5">
    <source>
        <dbReference type="Proteomes" id="UP001499895"/>
    </source>
</evidence>
<dbReference type="PROSITE" id="PS51318">
    <property type="entry name" value="TAT"/>
    <property type="match status" value="1"/>
</dbReference>
<evidence type="ECO:0000256" key="2">
    <source>
        <dbReference type="ARBA" id="ARBA00022963"/>
    </source>
</evidence>
<dbReference type="PANTHER" id="PTHR10272:SF0">
    <property type="entry name" value="PLATELET-ACTIVATING FACTOR ACETYLHYDROLASE"/>
    <property type="match status" value="1"/>
</dbReference>
<dbReference type="Gene3D" id="3.40.50.1820">
    <property type="entry name" value="alpha/beta hydrolase"/>
    <property type="match status" value="1"/>
</dbReference>
<proteinExistence type="predicted"/>
<dbReference type="PANTHER" id="PTHR10272">
    <property type="entry name" value="PLATELET-ACTIVATING FACTOR ACETYLHYDROLASE"/>
    <property type="match status" value="1"/>
</dbReference>
<organism evidence="4 5">
    <name type="scientific">Streptomyces stramineus</name>
    <dbReference type="NCBI Taxonomy" id="173861"/>
    <lineage>
        <taxon>Bacteria</taxon>
        <taxon>Bacillati</taxon>
        <taxon>Actinomycetota</taxon>
        <taxon>Actinomycetes</taxon>
        <taxon>Kitasatosporales</taxon>
        <taxon>Streptomycetaceae</taxon>
        <taxon>Streptomyces</taxon>
    </lineage>
</organism>
<comment type="caution">
    <text evidence="4">The sequence shown here is derived from an EMBL/GenBank/DDBJ whole genome shotgun (WGS) entry which is preliminary data.</text>
</comment>
<dbReference type="Proteomes" id="UP001499895">
    <property type="component" value="Unassembled WGS sequence"/>
</dbReference>
<evidence type="ECO:0000256" key="3">
    <source>
        <dbReference type="ARBA" id="ARBA00023098"/>
    </source>
</evidence>
<evidence type="ECO:0000313" key="4">
    <source>
        <dbReference type="EMBL" id="GAA0478877.1"/>
    </source>
</evidence>
<keyword evidence="2" id="KW-0442">Lipid degradation</keyword>
<dbReference type="SUPFAM" id="SSF53474">
    <property type="entry name" value="alpha/beta-Hydrolases"/>
    <property type="match status" value="1"/>
</dbReference>
<dbReference type="Pfam" id="PF03403">
    <property type="entry name" value="PAF-AH_p_II"/>
    <property type="match status" value="1"/>
</dbReference>
<keyword evidence="1" id="KW-0378">Hydrolase</keyword>